<evidence type="ECO:0008006" key="4">
    <source>
        <dbReference type="Google" id="ProtNLM"/>
    </source>
</evidence>
<evidence type="ECO:0000313" key="3">
    <source>
        <dbReference type="Proteomes" id="UP001271723"/>
    </source>
</evidence>
<sequence length="244" mass="24739">MTRAVVRRSCAAGAAVLSLTLLAACSDSGEGGEEGASGGKASALTAAELEKAVLKDGDVEGHKVTEPTGTVDQKDVKAGSDACAPVAYAMVGSVVDEPAAMVQRETAAEIDPARAAKKGGTEALDNTRTLLRLTSYDGDAAQSVMKSLATSAEDCADGFEVTVDGTAQEVTKVATATAPEGADEAIALDFLSEGGGTKIPMKVVVFRQGTTLGYFTALNIASAATGKDFDFPTEVVTAQVKKLA</sequence>
<organism evidence="2 3">
    <name type="scientific">Streptomyces griseiscabiei</name>
    <dbReference type="NCBI Taxonomy" id="2993540"/>
    <lineage>
        <taxon>Bacteria</taxon>
        <taxon>Bacillati</taxon>
        <taxon>Actinomycetota</taxon>
        <taxon>Actinomycetes</taxon>
        <taxon>Kitasatosporales</taxon>
        <taxon>Streptomycetaceae</taxon>
        <taxon>Streptomyces</taxon>
    </lineage>
</organism>
<keyword evidence="3" id="KW-1185">Reference proteome</keyword>
<feature type="signal peptide" evidence="1">
    <location>
        <begin position="1"/>
        <end position="23"/>
    </location>
</feature>
<dbReference type="PROSITE" id="PS51257">
    <property type="entry name" value="PROKAR_LIPOPROTEIN"/>
    <property type="match status" value="1"/>
</dbReference>
<accession>A0ABU4L974</accession>
<keyword evidence="1" id="KW-0732">Signal</keyword>
<dbReference type="EMBL" id="JARAVY010000011">
    <property type="protein sequence ID" value="MDX2912272.1"/>
    <property type="molecule type" value="Genomic_DNA"/>
</dbReference>
<dbReference type="Proteomes" id="UP001271723">
    <property type="component" value="Unassembled WGS sequence"/>
</dbReference>
<evidence type="ECO:0000256" key="1">
    <source>
        <dbReference type="SAM" id="SignalP"/>
    </source>
</evidence>
<dbReference type="RefSeq" id="WP_086758794.1">
    <property type="nucleotide sequence ID" value="NZ_JAGJBZ010000002.1"/>
</dbReference>
<protein>
    <recommendedName>
        <fullName evidence="4">Lipoprotein</fullName>
    </recommendedName>
</protein>
<name>A0ABU4L974_9ACTN</name>
<gene>
    <name evidence="2" type="ORF">PV517_26760</name>
</gene>
<evidence type="ECO:0000313" key="2">
    <source>
        <dbReference type="EMBL" id="MDX2912272.1"/>
    </source>
</evidence>
<feature type="chain" id="PRO_5046040215" description="Lipoprotein" evidence="1">
    <location>
        <begin position="24"/>
        <end position="244"/>
    </location>
</feature>
<proteinExistence type="predicted"/>
<comment type="caution">
    <text evidence="2">The sequence shown here is derived from an EMBL/GenBank/DDBJ whole genome shotgun (WGS) entry which is preliminary data.</text>
</comment>
<reference evidence="2 3" key="1">
    <citation type="journal article" date="2023" name="Microb. Genom.">
        <title>Mesoterricola silvestris gen. nov., sp. nov., Mesoterricola sediminis sp. nov., Geothrix oryzae sp. nov., Geothrix edaphica sp. nov., Geothrix rubra sp. nov., and Geothrix limicola sp. nov., six novel members of Acidobacteriota isolated from soils.</title>
        <authorList>
            <person name="Weisberg A.J."/>
            <person name="Pearce E."/>
            <person name="Kramer C.G."/>
            <person name="Chang J.H."/>
            <person name="Clarke C.R."/>
        </authorList>
    </citation>
    <scope>NUCLEOTIDE SEQUENCE [LARGE SCALE GENOMIC DNA]</scope>
    <source>
        <strain evidence="2 3">NRRL_B-2795</strain>
    </source>
</reference>